<dbReference type="InterPro" id="IPR036412">
    <property type="entry name" value="HAD-like_sf"/>
</dbReference>
<reference evidence="1 2" key="1">
    <citation type="submission" date="2018-05" db="EMBL/GenBank/DDBJ databases">
        <title>Paenibacillus flagellatus sp. nov., isolated from selenium mineral soil.</title>
        <authorList>
            <person name="Dai X."/>
        </authorList>
    </citation>
    <scope>NUCLEOTIDE SEQUENCE [LARGE SCALE GENOMIC DNA]</scope>
    <source>
        <strain evidence="1 2">DXL2</strain>
    </source>
</reference>
<dbReference type="RefSeq" id="WP_110842812.1">
    <property type="nucleotide sequence ID" value="NZ_QJVJ01000013.1"/>
</dbReference>
<dbReference type="InterPro" id="IPR023214">
    <property type="entry name" value="HAD_sf"/>
</dbReference>
<dbReference type="Proteomes" id="UP000247476">
    <property type="component" value="Unassembled WGS sequence"/>
</dbReference>
<dbReference type="SFLD" id="SFLDG01135">
    <property type="entry name" value="C1.5.6:_HAD__Beta-PGM__Phospha"/>
    <property type="match status" value="1"/>
</dbReference>
<dbReference type="InterPro" id="IPR050155">
    <property type="entry name" value="HAD-like_hydrolase_sf"/>
</dbReference>
<dbReference type="PRINTS" id="PR00413">
    <property type="entry name" value="HADHALOGNASE"/>
</dbReference>
<evidence type="ECO:0000313" key="1">
    <source>
        <dbReference type="EMBL" id="PYI51299.1"/>
    </source>
</evidence>
<protein>
    <submittedName>
        <fullName evidence="1">Pyrophosphatase PpaX</fullName>
    </submittedName>
</protein>
<name>A0A2V5JWW4_9BACL</name>
<accession>A0A2V5JWW4</accession>
<keyword evidence="2" id="KW-1185">Reference proteome</keyword>
<dbReference type="NCBIfam" id="TIGR01509">
    <property type="entry name" value="HAD-SF-IA-v3"/>
    <property type="match status" value="1"/>
</dbReference>
<dbReference type="Gene3D" id="1.10.150.240">
    <property type="entry name" value="Putative phosphatase, domain 2"/>
    <property type="match status" value="1"/>
</dbReference>
<dbReference type="InterPro" id="IPR041492">
    <property type="entry name" value="HAD_2"/>
</dbReference>
<dbReference type="AlphaFoldDB" id="A0A2V5JWW4"/>
<dbReference type="GO" id="GO:0008967">
    <property type="term" value="F:phosphoglycolate phosphatase activity"/>
    <property type="evidence" value="ECO:0007669"/>
    <property type="project" value="TreeGrafter"/>
</dbReference>
<dbReference type="FunFam" id="3.40.50.1000:FF:000022">
    <property type="entry name" value="Phosphoglycolate phosphatase"/>
    <property type="match status" value="1"/>
</dbReference>
<dbReference type="GO" id="GO:0006281">
    <property type="term" value="P:DNA repair"/>
    <property type="evidence" value="ECO:0007669"/>
    <property type="project" value="TreeGrafter"/>
</dbReference>
<dbReference type="PANTHER" id="PTHR43434">
    <property type="entry name" value="PHOSPHOGLYCOLATE PHOSPHATASE"/>
    <property type="match status" value="1"/>
</dbReference>
<dbReference type="NCBIfam" id="TIGR01549">
    <property type="entry name" value="HAD-SF-IA-v1"/>
    <property type="match status" value="1"/>
</dbReference>
<dbReference type="OrthoDB" id="9807630at2"/>
<gene>
    <name evidence="1" type="ORF">DLM86_25045</name>
</gene>
<dbReference type="GO" id="GO:0005829">
    <property type="term" value="C:cytosol"/>
    <property type="evidence" value="ECO:0007669"/>
    <property type="project" value="TreeGrafter"/>
</dbReference>
<evidence type="ECO:0000313" key="2">
    <source>
        <dbReference type="Proteomes" id="UP000247476"/>
    </source>
</evidence>
<dbReference type="Pfam" id="PF13419">
    <property type="entry name" value="HAD_2"/>
    <property type="match status" value="1"/>
</dbReference>
<dbReference type="InterPro" id="IPR023198">
    <property type="entry name" value="PGP-like_dom2"/>
</dbReference>
<comment type="caution">
    <text evidence="1">The sequence shown here is derived from an EMBL/GenBank/DDBJ whole genome shotgun (WGS) entry which is preliminary data.</text>
</comment>
<dbReference type="SFLD" id="SFLDG01129">
    <property type="entry name" value="C1.5:_HAD__Beta-PGM__Phosphata"/>
    <property type="match status" value="1"/>
</dbReference>
<dbReference type="Gene3D" id="3.40.50.1000">
    <property type="entry name" value="HAD superfamily/HAD-like"/>
    <property type="match status" value="1"/>
</dbReference>
<dbReference type="EMBL" id="QJVJ01000013">
    <property type="protein sequence ID" value="PYI51299.1"/>
    <property type="molecule type" value="Genomic_DNA"/>
</dbReference>
<dbReference type="NCBIfam" id="NF009804">
    <property type="entry name" value="PRK13288.1"/>
    <property type="match status" value="1"/>
</dbReference>
<dbReference type="InterPro" id="IPR006439">
    <property type="entry name" value="HAD-SF_hydro_IA"/>
</dbReference>
<dbReference type="PANTHER" id="PTHR43434:SF26">
    <property type="entry name" value="PYROPHOSPHATASE PPAX"/>
    <property type="match status" value="1"/>
</dbReference>
<dbReference type="SUPFAM" id="SSF56784">
    <property type="entry name" value="HAD-like"/>
    <property type="match status" value="1"/>
</dbReference>
<organism evidence="1 2">
    <name type="scientific">Paenibacillus flagellatus</name>
    <dbReference type="NCBI Taxonomy" id="2211139"/>
    <lineage>
        <taxon>Bacteria</taxon>
        <taxon>Bacillati</taxon>
        <taxon>Bacillota</taxon>
        <taxon>Bacilli</taxon>
        <taxon>Bacillales</taxon>
        <taxon>Paenibacillaceae</taxon>
        <taxon>Paenibacillus</taxon>
    </lineage>
</organism>
<proteinExistence type="predicted"/>
<sequence>MAIAAMLFDLDGTIVDTNELIIQSFLHTLEGETEEPFTRERIVPHMGFPLLEQLRFFTGKEDVDELVVKYRQFNLSRHDELVTEFPHVREVLAELRGRGVKLGVVTNKMRQTTLMGLKLCGLEPYMEAIVTVDDVTRGKPDPEPVTKGLERLGVSAGETLMIGDSQYDIVAGREAGTRTAGVSWSLKGETYLRSFKPDYIIRDMRELLDIVG</sequence>
<dbReference type="SFLD" id="SFLDS00003">
    <property type="entry name" value="Haloacid_Dehalogenase"/>
    <property type="match status" value="1"/>
</dbReference>